<dbReference type="InterPro" id="IPR052367">
    <property type="entry name" value="Thiosulfate_ST/Rhodanese-like"/>
</dbReference>
<dbReference type="PANTHER" id="PTHR45431">
    <property type="entry name" value="RHODANESE-LIKE DOMAIN-CONTAINING PROTEIN 15, CHLOROPLASTIC"/>
    <property type="match status" value="1"/>
</dbReference>
<dbReference type="SUPFAM" id="SSF52821">
    <property type="entry name" value="Rhodanese/Cell cycle control phosphatase"/>
    <property type="match status" value="1"/>
</dbReference>
<dbReference type="Proteomes" id="UP000823749">
    <property type="component" value="Chromosome 10"/>
</dbReference>
<evidence type="ECO:0000259" key="1">
    <source>
        <dbReference type="PROSITE" id="PS50206"/>
    </source>
</evidence>
<evidence type="ECO:0000313" key="2">
    <source>
        <dbReference type="EMBL" id="KAG5530116.1"/>
    </source>
</evidence>
<accession>A0AAV6IN29</accession>
<dbReference type="InterPro" id="IPR001763">
    <property type="entry name" value="Rhodanese-like_dom"/>
</dbReference>
<dbReference type="SMART" id="SM00450">
    <property type="entry name" value="RHOD"/>
    <property type="match status" value="1"/>
</dbReference>
<dbReference type="PANTHER" id="PTHR45431:SF3">
    <property type="entry name" value="RHODANESE-LIKE DOMAIN-CONTAINING PROTEIN 15, CHLOROPLASTIC"/>
    <property type="match status" value="1"/>
</dbReference>
<organism evidence="2 3">
    <name type="scientific">Rhododendron griersonianum</name>
    <dbReference type="NCBI Taxonomy" id="479676"/>
    <lineage>
        <taxon>Eukaryota</taxon>
        <taxon>Viridiplantae</taxon>
        <taxon>Streptophyta</taxon>
        <taxon>Embryophyta</taxon>
        <taxon>Tracheophyta</taxon>
        <taxon>Spermatophyta</taxon>
        <taxon>Magnoliopsida</taxon>
        <taxon>eudicotyledons</taxon>
        <taxon>Gunneridae</taxon>
        <taxon>Pentapetalae</taxon>
        <taxon>asterids</taxon>
        <taxon>Ericales</taxon>
        <taxon>Ericaceae</taxon>
        <taxon>Ericoideae</taxon>
        <taxon>Rhodoreae</taxon>
        <taxon>Rhododendron</taxon>
    </lineage>
</organism>
<dbReference type="CDD" id="cd00158">
    <property type="entry name" value="RHOD"/>
    <property type="match status" value="1"/>
</dbReference>
<comment type="caution">
    <text evidence="2">The sequence shown here is derived from an EMBL/GenBank/DDBJ whole genome shotgun (WGS) entry which is preliminary data.</text>
</comment>
<reference evidence="2" key="1">
    <citation type="submission" date="2020-08" db="EMBL/GenBank/DDBJ databases">
        <title>Plant Genome Project.</title>
        <authorList>
            <person name="Zhang R.-G."/>
        </authorList>
    </citation>
    <scope>NUCLEOTIDE SEQUENCE</scope>
    <source>
        <strain evidence="2">WSP0</strain>
        <tissue evidence="2">Leaf</tissue>
    </source>
</reference>
<feature type="domain" description="Rhodanese" evidence="1">
    <location>
        <begin position="91"/>
        <end position="191"/>
    </location>
</feature>
<sequence>MAKLFVSTLSSSLPQLLLPLHTQLTNPRFIPISSLHTSASASASRFGFPKRLVPGTQFRKSSFNRMAAMGGNVDSAPVPKSAPVEIAHELLQAGFQYLDVRTPEEFTAGHAIGAINVPYLFKVGSGMSKNPNFLEEVSSQFGKDDKIIVGCLSGKRSLMAATDMVSAGFTEVTDIVGGYAAWTQNGLPTES</sequence>
<gene>
    <name evidence="2" type="ORF">RHGRI_030477</name>
</gene>
<dbReference type="Pfam" id="PF00581">
    <property type="entry name" value="Rhodanese"/>
    <property type="match status" value="1"/>
</dbReference>
<dbReference type="EMBL" id="JACTNZ010000010">
    <property type="protein sequence ID" value="KAG5530116.1"/>
    <property type="molecule type" value="Genomic_DNA"/>
</dbReference>
<name>A0AAV6IN29_9ERIC</name>
<protein>
    <recommendedName>
        <fullName evidence="1">Rhodanese domain-containing protein</fullName>
    </recommendedName>
</protein>
<proteinExistence type="predicted"/>
<dbReference type="AlphaFoldDB" id="A0AAV6IN29"/>
<dbReference type="InterPro" id="IPR036873">
    <property type="entry name" value="Rhodanese-like_dom_sf"/>
</dbReference>
<dbReference type="PROSITE" id="PS50206">
    <property type="entry name" value="RHODANESE_3"/>
    <property type="match status" value="1"/>
</dbReference>
<keyword evidence="3" id="KW-1185">Reference proteome</keyword>
<dbReference type="Gene3D" id="3.40.250.10">
    <property type="entry name" value="Rhodanese-like domain"/>
    <property type="match status" value="1"/>
</dbReference>
<evidence type="ECO:0000313" key="3">
    <source>
        <dbReference type="Proteomes" id="UP000823749"/>
    </source>
</evidence>